<reference evidence="7" key="1">
    <citation type="journal article" date="2011" name="J. Bacteriol.">
        <title>Genome sequences of eight morphologically diverse alphaproteobacteria.</title>
        <authorList>
            <consortium name="US DOE Joint Genome Institute"/>
            <person name="Brown P.J."/>
            <person name="Kysela D.T."/>
            <person name="Buechlein A."/>
            <person name="Hemmerich C."/>
            <person name="Brun Y.V."/>
        </authorList>
    </citation>
    <scope>NUCLEOTIDE SEQUENCE [LARGE SCALE GENOMIC DNA]</scope>
    <source>
        <strain evidence="7">ATCC 15264 / DSM 4735 / LMG 14903 / NBRC 16000 / CB 81</strain>
    </source>
</reference>
<comment type="subcellular location">
    <subcellularLocation>
        <location evidence="1">Secreted</location>
    </subcellularLocation>
</comment>
<keyword evidence="3" id="KW-0732">Signal</keyword>
<evidence type="ECO:0000256" key="3">
    <source>
        <dbReference type="ARBA" id="ARBA00022729"/>
    </source>
</evidence>
<feature type="region of interest" description="Disordered" evidence="4">
    <location>
        <begin position="771"/>
        <end position="831"/>
    </location>
</feature>
<evidence type="ECO:0000256" key="4">
    <source>
        <dbReference type="SAM" id="MobiDB-lite"/>
    </source>
</evidence>
<evidence type="ECO:0000256" key="1">
    <source>
        <dbReference type="ARBA" id="ARBA00004613"/>
    </source>
</evidence>
<dbReference type="PANTHER" id="PTHR12338:SF8">
    <property type="entry name" value="HEME_HEMOPEXIN-BINDING PROTEIN"/>
    <property type="match status" value="1"/>
</dbReference>
<dbReference type="SUPFAM" id="SSF51126">
    <property type="entry name" value="Pectin lyase-like"/>
    <property type="match status" value="1"/>
</dbReference>
<dbReference type="KEGG" id="bsb:Bresu_1675"/>
<dbReference type="InterPro" id="IPR011050">
    <property type="entry name" value="Pectin_lyase_fold/virulence"/>
</dbReference>
<proteinExistence type="predicted"/>
<dbReference type="SMART" id="SM00912">
    <property type="entry name" value="Haemagg_act"/>
    <property type="match status" value="1"/>
</dbReference>
<dbReference type="STRING" id="633149.Bresu_1675"/>
<dbReference type="Proteomes" id="UP000002696">
    <property type="component" value="Chromosome"/>
</dbReference>
<dbReference type="InterPro" id="IPR008638">
    <property type="entry name" value="FhaB/CdiA-like_TPS"/>
</dbReference>
<dbReference type="Gene3D" id="2.160.20.10">
    <property type="entry name" value="Single-stranded right-handed beta-helix, Pectin lyase-like"/>
    <property type="match status" value="1"/>
</dbReference>
<dbReference type="NCBIfam" id="TIGR01901">
    <property type="entry name" value="adhes_NPXG"/>
    <property type="match status" value="1"/>
</dbReference>
<dbReference type="EMBL" id="CP002102">
    <property type="protein sequence ID" value="ADL00986.1"/>
    <property type="molecule type" value="Genomic_DNA"/>
</dbReference>
<evidence type="ECO:0000313" key="6">
    <source>
        <dbReference type="EMBL" id="ADL00986.1"/>
    </source>
</evidence>
<dbReference type="AlphaFoldDB" id="D9QH20"/>
<organism evidence="6 7">
    <name type="scientific">Brevundimonas subvibrioides (strain ATCC 15264 / DSM 4735 / LMG 14903 / NBRC 16000 / CB 81)</name>
    <name type="common">Caulobacter subvibrioides</name>
    <dbReference type="NCBI Taxonomy" id="633149"/>
    <lineage>
        <taxon>Bacteria</taxon>
        <taxon>Pseudomonadati</taxon>
        <taxon>Pseudomonadota</taxon>
        <taxon>Alphaproteobacteria</taxon>
        <taxon>Caulobacterales</taxon>
        <taxon>Caulobacteraceae</taxon>
        <taxon>Brevundimonas</taxon>
    </lineage>
</organism>
<keyword evidence="7" id="KW-1185">Reference proteome</keyword>
<dbReference type="InterPro" id="IPR050909">
    <property type="entry name" value="Bact_Autotransporter_VF"/>
</dbReference>
<feature type="compositionally biased region" description="Pro residues" evidence="4">
    <location>
        <begin position="771"/>
        <end position="802"/>
    </location>
</feature>
<dbReference type="Pfam" id="PF05860">
    <property type="entry name" value="TPS"/>
    <property type="match status" value="1"/>
</dbReference>
<dbReference type="HOGENOM" id="CLU_351502_0_0_5"/>
<dbReference type="Pfam" id="PF18657">
    <property type="entry name" value="YDG"/>
    <property type="match status" value="1"/>
</dbReference>
<dbReference type="eggNOG" id="COG3210">
    <property type="taxonomic scope" value="Bacteria"/>
</dbReference>
<dbReference type="PRINTS" id="PR01217">
    <property type="entry name" value="PRICHEXTENSN"/>
</dbReference>
<feature type="domain" description="Filamentous haemagglutinin FhaB/tRNA nuclease CdiA-like TPS" evidence="5">
    <location>
        <begin position="70"/>
        <end position="182"/>
    </location>
</feature>
<evidence type="ECO:0000259" key="5">
    <source>
        <dbReference type="SMART" id="SM00912"/>
    </source>
</evidence>
<evidence type="ECO:0000256" key="2">
    <source>
        <dbReference type="ARBA" id="ARBA00022525"/>
    </source>
</evidence>
<name>D9QH20_BRESC</name>
<protein>
    <submittedName>
        <fullName evidence="6">Filamentous hemagglutinin family outer membrane protein</fullName>
    </submittedName>
</protein>
<dbReference type="InterPro" id="IPR041248">
    <property type="entry name" value="YDG"/>
</dbReference>
<dbReference type="InterPro" id="IPR012334">
    <property type="entry name" value="Pectin_lyas_fold"/>
</dbReference>
<dbReference type="PANTHER" id="PTHR12338">
    <property type="entry name" value="AUTOTRANSPORTER"/>
    <property type="match status" value="1"/>
</dbReference>
<sequence length="831" mass="82870">MADFARAAAPHTPKDSAMTRLHSLISGLHGWGRPAGRRTALSASTVLTRLISPAALGLAAALSMGTGATAQTLPTGGVVSAGTATLSTSGNTMTVNQSSQTVAINWQSFSIGTESNVAFVQPDTTSVALNRVLGADPSLIMGGLTSNGQVFLINPNGILFGRSAQVNVGGLVASTLALSDADLMAGTLRFSGTGGSVVNEGAITSGGGYVALLGGQVANDGVIQARLGTIALAAGEAITLDFAGDGLLKVAVDTGAVGTLVRNGGLLQADGGSVIMTTQAAGTLLNTVVNNTGTIQARTIGNRDGVILLLGDMSSGTVTAGGSLDASAPDGGDGGFIETSAATVRIADGARITTQSSGGTTGTWLIDPQDFTVGAGGNISGETLSRQLVTTNVTISTLTGAGAALPGNGAIHINDAIAWSASGTPTTLTLNANRDININAPITATNGNLVACCGRDVNVNAPIVTTRGSVLLNAGQDIRVFHAITTTDGNIALCAGHDVHIDAAVTLTRGSTIPAQSLGLPVGLTLIAGYNASGPGVDGGTIIYGALTPPTTVTVAPTTISYNPVSYAAPTDFGIHFVRTEGATLTQRMLLFPEGGRVADGTTATTLTGFRTTALSGTPAGVSLVAGPGATAAFDSVDAGTDVGITYSGYSLSGADAARYALAGPCCSAGFRTRSTITPAAVITPPVVVPPVVVPPVVVPPVVVPPVVTPPVVTPPVVVTPVVTPPFVTPVFPVIPTSSTPVSGNDRPVPPGEGLNLVIVDFPPPASPFPPVDVPVPTPPVPEVPATPVPPTGRDIPPPAAETPPDTTTPYLEQPRPMAPAPIRPPKQDRN</sequence>
<dbReference type="InParanoid" id="D9QH20"/>
<accession>D9QH20</accession>
<gene>
    <name evidence="6" type="ordered locus">Bresu_1675</name>
</gene>
<dbReference type="BioCyc" id="BSUB633149:G1GM8-1665-MONOMER"/>
<dbReference type="GO" id="GO:0005576">
    <property type="term" value="C:extracellular region"/>
    <property type="evidence" value="ECO:0007669"/>
    <property type="project" value="UniProtKB-SubCell"/>
</dbReference>
<keyword evidence="2" id="KW-0964">Secreted</keyword>
<evidence type="ECO:0000313" key="7">
    <source>
        <dbReference type="Proteomes" id="UP000002696"/>
    </source>
</evidence>